<dbReference type="PANTHER" id="PTHR33383:SF1">
    <property type="entry name" value="MEMBRANE PROTEIN INSERTION EFFICIENCY FACTOR-RELATED"/>
    <property type="match status" value="1"/>
</dbReference>
<dbReference type="Proteomes" id="UP000198521">
    <property type="component" value="Unassembled WGS sequence"/>
</dbReference>
<dbReference type="EMBL" id="FOAB01000007">
    <property type="protein sequence ID" value="SEL93960.1"/>
    <property type="molecule type" value="Genomic_DNA"/>
</dbReference>
<proteinExistence type="inferred from homology"/>
<dbReference type="NCBIfam" id="TIGR00278">
    <property type="entry name" value="membrane protein insertion efficiency factor YidD"/>
    <property type="match status" value="1"/>
</dbReference>
<evidence type="ECO:0000313" key="3">
    <source>
        <dbReference type="Proteomes" id="UP000198521"/>
    </source>
</evidence>
<keyword evidence="3" id="KW-1185">Reference proteome</keyword>
<dbReference type="SMART" id="SM01234">
    <property type="entry name" value="Haemolytic"/>
    <property type="match status" value="1"/>
</dbReference>
<dbReference type="AlphaFoldDB" id="A0A1H7UA47"/>
<evidence type="ECO:0000313" key="2">
    <source>
        <dbReference type="EMBL" id="SEL93960.1"/>
    </source>
</evidence>
<dbReference type="InterPro" id="IPR002696">
    <property type="entry name" value="Membr_insert_effic_factor_YidD"/>
</dbReference>
<keyword evidence="1" id="KW-1003">Cell membrane</keyword>
<dbReference type="GO" id="GO:0005886">
    <property type="term" value="C:plasma membrane"/>
    <property type="evidence" value="ECO:0007669"/>
    <property type="project" value="UniProtKB-SubCell"/>
</dbReference>
<protein>
    <recommendedName>
        <fullName evidence="1">Putative membrane protein insertion efficiency factor</fullName>
    </recommendedName>
</protein>
<dbReference type="Pfam" id="PF01809">
    <property type="entry name" value="YidD"/>
    <property type="match status" value="1"/>
</dbReference>
<keyword evidence="1" id="KW-0472">Membrane</keyword>
<comment type="subcellular location">
    <subcellularLocation>
        <location evidence="1">Cell membrane</location>
        <topology evidence="1">Peripheral membrane protein</topology>
        <orientation evidence="1">Cytoplasmic side</orientation>
    </subcellularLocation>
</comment>
<accession>A0A1H7UA47</accession>
<comment type="similarity">
    <text evidence="1">Belongs to the UPF0161 family.</text>
</comment>
<name>A0A1H7UA47_AQUAM</name>
<comment type="function">
    <text evidence="1">Could be involved in insertion of integral membrane proteins into the membrane.</text>
</comment>
<dbReference type="HAMAP" id="MF_00386">
    <property type="entry name" value="UPF0161_YidD"/>
    <property type="match status" value="1"/>
</dbReference>
<dbReference type="STRING" id="1038014.SAMN04487910_3653"/>
<organism evidence="2 3">
    <name type="scientific">Aquimarina amphilecti</name>
    <dbReference type="NCBI Taxonomy" id="1038014"/>
    <lineage>
        <taxon>Bacteria</taxon>
        <taxon>Pseudomonadati</taxon>
        <taxon>Bacteroidota</taxon>
        <taxon>Flavobacteriia</taxon>
        <taxon>Flavobacteriales</taxon>
        <taxon>Flavobacteriaceae</taxon>
        <taxon>Aquimarina</taxon>
    </lineage>
</organism>
<sequence length="91" mass="9996">MILGSNLTLKKILIAPFIGLVKLYQNLISPLTPATCRYQPTCSHYTVEALEKHGLLKGGKLAIKRIFSCHPWGGSGYDPVPDANTNKKKES</sequence>
<evidence type="ECO:0000256" key="1">
    <source>
        <dbReference type="HAMAP-Rule" id="MF_00386"/>
    </source>
</evidence>
<dbReference type="PANTHER" id="PTHR33383">
    <property type="entry name" value="MEMBRANE PROTEIN INSERTION EFFICIENCY FACTOR-RELATED"/>
    <property type="match status" value="1"/>
</dbReference>
<gene>
    <name evidence="2" type="ORF">SAMN04487910_3653</name>
</gene>
<reference evidence="2 3" key="1">
    <citation type="submission" date="2016-10" db="EMBL/GenBank/DDBJ databases">
        <authorList>
            <person name="de Groot N.N."/>
        </authorList>
    </citation>
    <scope>NUCLEOTIDE SEQUENCE [LARGE SCALE GENOMIC DNA]</scope>
    <source>
        <strain evidence="2 3">DSM 25232</strain>
    </source>
</reference>